<dbReference type="InterPro" id="IPR000700">
    <property type="entry name" value="PAS-assoc_C"/>
</dbReference>
<evidence type="ECO:0000256" key="2">
    <source>
        <dbReference type="ARBA" id="ARBA00022643"/>
    </source>
</evidence>
<dbReference type="CDD" id="cd00130">
    <property type="entry name" value="PAS"/>
    <property type="match status" value="1"/>
</dbReference>
<keyword evidence="2" id="KW-0288">FMN</keyword>
<evidence type="ECO:0000259" key="4">
    <source>
        <dbReference type="PROSITE" id="PS50112"/>
    </source>
</evidence>
<dbReference type="PANTHER" id="PTHR47429">
    <property type="entry name" value="PROTEIN TWIN LOV 1"/>
    <property type="match status" value="1"/>
</dbReference>
<evidence type="ECO:0000256" key="1">
    <source>
        <dbReference type="ARBA" id="ARBA00022630"/>
    </source>
</evidence>
<sequence length="196" mass="21824">MTPVAMVVSDPTLPDCPPIYVNAAFEKLTGFPAVEVAGRNRRFMQGPLTDPDDVARLRDAIEQREPVELDLLNHRRDGTPFWNRLMVGPVFCENGSLRYFVASQIDVTVERHRVLEQDREALAAEVAQRDADLASHNARLRMALKSGALATWTLDLPECLLTASSGCKRVFGRPLGEPFTYQELLAAIHPEDLPAM</sequence>
<dbReference type="InterPro" id="IPR001610">
    <property type="entry name" value="PAC"/>
</dbReference>
<gene>
    <name evidence="6" type="ORF">A4X03_0g9453</name>
</gene>
<dbReference type="InterPro" id="IPR000014">
    <property type="entry name" value="PAS"/>
</dbReference>
<accession>A0A8T8SBE6</accession>
<dbReference type="AlphaFoldDB" id="A0A8T8SBE6"/>
<feature type="domain" description="PAC" evidence="5">
    <location>
        <begin position="65"/>
        <end position="119"/>
    </location>
</feature>
<protein>
    <recommendedName>
        <fullName evidence="8">PAS domain-containing protein</fullName>
    </recommendedName>
</protein>
<name>A0A8T8SBE6_9BASI</name>
<dbReference type="Gene3D" id="3.30.450.20">
    <property type="entry name" value="PAS domain"/>
    <property type="match status" value="2"/>
</dbReference>
<reference evidence="6" key="1">
    <citation type="submission" date="2016-04" db="EMBL/GenBank/DDBJ databases">
        <authorList>
            <person name="Nguyen H.D."/>
            <person name="Kesanakurti P."/>
            <person name="Cullis J."/>
            <person name="Levesque C.A."/>
            <person name="Hambleton S."/>
        </authorList>
    </citation>
    <scope>NUCLEOTIDE SEQUENCE</scope>
    <source>
        <strain evidence="6">DAOMC 238032</strain>
    </source>
</reference>
<dbReference type="PROSITE" id="PS50112">
    <property type="entry name" value="PAS"/>
    <property type="match status" value="1"/>
</dbReference>
<dbReference type="PROSITE" id="PS50113">
    <property type="entry name" value="PAC"/>
    <property type="match status" value="1"/>
</dbReference>
<feature type="domain" description="PAS" evidence="4">
    <location>
        <begin position="19"/>
        <end position="63"/>
    </location>
</feature>
<reference evidence="6" key="2">
    <citation type="journal article" date="2019" name="IMA Fungus">
        <title>Genome sequencing and comparison of five Tilletia species to identify candidate genes for the detection of regulated species infecting wheat.</title>
        <authorList>
            <person name="Nguyen H.D.T."/>
            <person name="Sultana T."/>
            <person name="Kesanakurti P."/>
            <person name="Hambleton S."/>
        </authorList>
    </citation>
    <scope>NUCLEOTIDE SEQUENCE</scope>
    <source>
        <strain evidence="6">DAOMC 238032</strain>
    </source>
</reference>
<organism evidence="6 7">
    <name type="scientific">Tilletia caries</name>
    <name type="common">wheat bunt fungus</name>
    <dbReference type="NCBI Taxonomy" id="13290"/>
    <lineage>
        <taxon>Eukaryota</taxon>
        <taxon>Fungi</taxon>
        <taxon>Dikarya</taxon>
        <taxon>Basidiomycota</taxon>
        <taxon>Ustilaginomycotina</taxon>
        <taxon>Exobasidiomycetes</taxon>
        <taxon>Tilletiales</taxon>
        <taxon>Tilletiaceae</taxon>
        <taxon>Tilletia</taxon>
    </lineage>
</organism>
<keyword evidence="3" id="KW-0157">Chromophore</keyword>
<proteinExistence type="predicted"/>
<dbReference type="InterPro" id="IPR035965">
    <property type="entry name" value="PAS-like_dom_sf"/>
</dbReference>
<dbReference type="NCBIfam" id="TIGR00229">
    <property type="entry name" value="sensory_box"/>
    <property type="match status" value="1"/>
</dbReference>
<dbReference type="PANTHER" id="PTHR47429:SF2">
    <property type="entry name" value="PROTEIN TWIN LOV 1"/>
    <property type="match status" value="1"/>
</dbReference>
<comment type="caution">
    <text evidence="6">The sequence shown here is derived from an EMBL/GenBank/DDBJ whole genome shotgun (WGS) entry which is preliminary data.</text>
</comment>
<dbReference type="Pfam" id="PF13426">
    <property type="entry name" value="PAS_9"/>
    <property type="match status" value="1"/>
</dbReference>
<evidence type="ECO:0008006" key="8">
    <source>
        <dbReference type="Google" id="ProtNLM"/>
    </source>
</evidence>
<dbReference type="GO" id="GO:0005634">
    <property type="term" value="C:nucleus"/>
    <property type="evidence" value="ECO:0007669"/>
    <property type="project" value="TreeGrafter"/>
</dbReference>
<dbReference type="SMART" id="SM00086">
    <property type="entry name" value="PAC"/>
    <property type="match status" value="1"/>
</dbReference>
<evidence type="ECO:0000313" key="7">
    <source>
        <dbReference type="Proteomes" id="UP000077671"/>
    </source>
</evidence>
<evidence type="ECO:0000313" key="6">
    <source>
        <dbReference type="EMBL" id="KAE8236392.1"/>
    </source>
</evidence>
<keyword evidence="1" id="KW-0285">Flavoprotein</keyword>
<dbReference type="EMBL" id="LWDD02003777">
    <property type="protein sequence ID" value="KAE8236392.1"/>
    <property type="molecule type" value="Genomic_DNA"/>
</dbReference>
<dbReference type="SUPFAM" id="SSF55785">
    <property type="entry name" value="PYP-like sensor domain (PAS domain)"/>
    <property type="match status" value="1"/>
</dbReference>
<dbReference type="Proteomes" id="UP000077671">
    <property type="component" value="Unassembled WGS sequence"/>
</dbReference>
<evidence type="ECO:0000256" key="3">
    <source>
        <dbReference type="ARBA" id="ARBA00022991"/>
    </source>
</evidence>
<evidence type="ECO:0000259" key="5">
    <source>
        <dbReference type="PROSITE" id="PS50113"/>
    </source>
</evidence>